<evidence type="ECO:0000313" key="1">
    <source>
        <dbReference type="EMBL" id="KAF9950492.1"/>
    </source>
</evidence>
<sequence length="190" mass="21695">MELRLPRQAIRMLVLVHFRTATPKGHAKRVCLDHCKASYRESAIRQLRDIVEINNGRVIEENGRIEIGIISNVLAKQFYDAMVKARGTQELDNLRSLSKAVTKANVFHLTVDGTHFKSPPLDIINRSQQYDLILQLANSRVQALHLKGFDDFSSRISKSSLTSDPKFRVFVIDSGFSLKEKYPQVFQRLS</sequence>
<reference evidence="1" key="1">
    <citation type="journal article" date="2020" name="Fungal Divers.">
        <title>Resolving the Mortierellaceae phylogeny through synthesis of multi-gene phylogenetics and phylogenomics.</title>
        <authorList>
            <person name="Vandepol N."/>
            <person name="Liber J."/>
            <person name="Desiro A."/>
            <person name="Na H."/>
            <person name="Kennedy M."/>
            <person name="Barry K."/>
            <person name="Grigoriev I.V."/>
            <person name="Miller A.N."/>
            <person name="O'Donnell K."/>
            <person name="Stajich J.E."/>
            <person name="Bonito G."/>
        </authorList>
    </citation>
    <scope>NUCLEOTIDE SEQUENCE</scope>
    <source>
        <strain evidence="1">MES-2147</strain>
    </source>
</reference>
<proteinExistence type="predicted"/>
<dbReference type="AlphaFoldDB" id="A0A9P6IWG7"/>
<dbReference type="OrthoDB" id="2432435at2759"/>
<protein>
    <submittedName>
        <fullName evidence="1">Uncharacterized protein</fullName>
    </submittedName>
</protein>
<evidence type="ECO:0000313" key="2">
    <source>
        <dbReference type="Proteomes" id="UP000749646"/>
    </source>
</evidence>
<comment type="caution">
    <text evidence="1">The sequence shown here is derived from an EMBL/GenBank/DDBJ whole genome shotgun (WGS) entry which is preliminary data.</text>
</comment>
<gene>
    <name evidence="1" type="ORF">BGZ65_006585</name>
</gene>
<keyword evidence="2" id="KW-1185">Reference proteome</keyword>
<organism evidence="1 2">
    <name type="scientific">Modicella reniformis</name>
    <dbReference type="NCBI Taxonomy" id="1440133"/>
    <lineage>
        <taxon>Eukaryota</taxon>
        <taxon>Fungi</taxon>
        <taxon>Fungi incertae sedis</taxon>
        <taxon>Mucoromycota</taxon>
        <taxon>Mortierellomycotina</taxon>
        <taxon>Mortierellomycetes</taxon>
        <taxon>Mortierellales</taxon>
        <taxon>Mortierellaceae</taxon>
        <taxon>Modicella</taxon>
    </lineage>
</organism>
<dbReference type="Proteomes" id="UP000749646">
    <property type="component" value="Unassembled WGS sequence"/>
</dbReference>
<dbReference type="EMBL" id="JAAAHW010007177">
    <property type="protein sequence ID" value="KAF9950492.1"/>
    <property type="molecule type" value="Genomic_DNA"/>
</dbReference>
<name>A0A9P6IWG7_9FUNG</name>
<accession>A0A9P6IWG7</accession>